<dbReference type="InParanoid" id="A9UWP9"/>
<dbReference type="eggNOG" id="KOG3602">
    <property type="taxonomic scope" value="Eukaryota"/>
</dbReference>
<dbReference type="InterPro" id="IPR037214">
    <property type="entry name" value="TROVE_dom_sf"/>
</dbReference>
<feature type="compositionally biased region" description="Low complexity" evidence="2">
    <location>
        <begin position="36"/>
        <end position="73"/>
    </location>
</feature>
<proteinExistence type="predicted"/>
<dbReference type="SUPFAM" id="SSF140864">
    <property type="entry name" value="TROVE domain-like"/>
    <property type="match status" value="1"/>
</dbReference>
<dbReference type="InterPro" id="IPR015943">
    <property type="entry name" value="WD40/YVTN_repeat-like_dom_sf"/>
</dbReference>
<dbReference type="EMBL" id="CH991548">
    <property type="protein sequence ID" value="EDQ90252.1"/>
    <property type="molecule type" value="Genomic_DNA"/>
</dbReference>
<dbReference type="STRING" id="81824.A9UWP9"/>
<dbReference type="SMART" id="SM00320">
    <property type="entry name" value="WD40"/>
    <property type="match status" value="6"/>
</dbReference>
<dbReference type="PROSITE" id="PS50988">
    <property type="entry name" value="TROVE"/>
    <property type="match status" value="1"/>
</dbReference>
<protein>
    <recommendedName>
        <fullName evidence="3">TROVE domain-containing protein</fullName>
    </recommendedName>
</protein>
<evidence type="ECO:0000313" key="5">
    <source>
        <dbReference type="Proteomes" id="UP000001357"/>
    </source>
</evidence>
<evidence type="ECO:0000259" key="3">
    <source>
        <dbReference type="PROSITE" id="PS50988"/>
    </source>
</evidence>
<sequence length="2621" mass="283683">MAPALAAAANPQSRDLQNHLLLQTLAPAHPGGRSGSDGLQLGSSLRNPLLQSSTPLLQSSTLSTQPQSLSGSTAGPLVGHAAVPRSTALQLDARLDNPHLCTPLPEATPAPHTAPQPRPTLHNPHLTHVDLKSDLTLAPTTRATHTSNTATHALTSGSDLLAGPTTRHAQPLGLQVSNPLLGSALDQNGGLLLSEAASAKSKPTATPESTDTAPALREAAALAELQAETRAIQASALEAQRAAHEQATLGSGVDAKHATEAEITADLKARLINALSAALIGSPDWTDRANPTRRQLIKLIRELAVYDAEFILKAALYTRQELNIRTAANFVLAVAATLPDCRCYLRKYLSDAVRLPSDWIAVAELFQTLYTRDSSVRYGSLPAALRKAMIDKFADFDEYQLAKYNKSKKKKPASKDVRHTQREEPSAPAQRTMSHLSEDPEDLEKLTFSLKQLIRKLHVVQPARLVMGVLGKPYPNTSDEFRLAGLEGVWDPERAGQRMRLAVPITWETQVSAHGNKAETWERLMDKRKLPFMAMLRNLRNLVQAQVNKKYHNIVCSKLSDPDTIAHSRQFPFAFFNAFEVLDRMSGDDSSSVSAEDARTIRRYRLSLEAAVGHATKHNFLLWSDATLPRLVNAAGLDILEGTQQLVQMVHDMRNNELAAAGDWAALDANTLVPLVPDDLGTDACTLSVADYLHELEAKFDDMVGSPETAAQRQAHFGLPIPALVNLIVHQIPVKNIINLTGTSVLGANFNEFLQRDAILRFVADAGDGPSVVGYVEAIDRKYQLDEKVAKRIAEHQRAQRPHVLPKSKKTKSSIGMAQRKPVRFVRRSAQTKPNPSTTDTTTQETSRPRLLPPGLCRLVRPPNAEWPVVQLFISSTFRDMQGERDALVRLVVPELKKRAATLRVHLHEVRHSSPRRCFLYPSVLSLTHRRTLNPHVRVRTHADVMLTALFRFCHHQIDLRWGVTEHDAKQGLALSTCLSQVASSHLFLGLLGERYGYVVSDYDERTLAAHPWLCVQDEAASDATGLNASAQSLHRLKSHIRATGAPTFDYHAQFAVERDGMPVAGDLDEFVLQTTRQLWLQLQRVAGASTAAGKCSNVVDHADSTEGVIWSDDDSGSDDDLGDDPDVARQQRPLSRTERTQRIILHQLAARLVGQDKVLHHLVHTWKDDLLSNDQAHVHPAILLLSGEAASGKTLVLAKSLQSYIRQPGCSDRNVIALIQHGLERPLDVATAFLHRLVDAFDLASLLPESNRPLQGRLLASTLQSIIRHAVRMLPGHTKLILALDGLPQPGSTSSSKSARERSSPLAELLDLLGGALPSRAMLVVALRAGATLTAAKRSMARYGVGLASSGSTGPPVVLEVRVGPLSAADRRELVFRTLKRYGKQLDETPFRNQMGRLLSKRGASSPVYLLAACEELRLAGRFENLDDLIQRLPSQLDGLYAQLFHRLAQGHPQAPAVLKCLATVLLVSANGTAPNDMQAFAVEHVGAPTLVVAEMLTQLEPLLGVDTVGGTVLRIPPGGLRAILTKHHKLTTPELRQAHRNLARYYRQALETIWTAGAQVDASPALLLEALHHTIHAADHAAHEALFFRLELVQSLAQSQCLDAARALLAPAAASKPCATLLDFIVDHYAILRAHPDAVLQVALNTPPTAHAGPWRAVAMTALTSAASKGSGLASARRYLEVHGVCPTTSPLVVAASTQQLAAGPTVLCTHSNAGVPITAVGRADGTVEIGRAESLEPLHTLAAHSAQVTAIVFLTNHKGEPLMCTAGADGEAALWDWQTGERCAVLAKASKRISALGFAQGSQTLVVGDWSGTVRTFDPSGRKLKPEFREAHAAVSALEVSPGSDTTAIASWDHYVYLWNCQEDAAATVLGGHQASVQHLCWLSANVLVSCDMDRQLFFWDRAARPRRSYAVSPLAKARLSQPVHTLATSADALIVGDATGTLTVHEKHFGQQLPLLMGYDCRCVAIAETHCIVGTYGGRVLCCARPHLPTDTASTRNDACQTTDGVAVEADVFRNPVHSLVVLEAQGDWLVACADEHEPRLELLDAKLNALARVDLEAPVVSLAAHGDELVVALQNAALLIYRVDPQGTPLLALREQQYASEPIRALAFASFRNLSYAEAHGVFKFNTQTMHLQPTEIRVEDSIITCVAAVKSVVLTGTTSGELRLEHIKHRPQQTDAGSTVLEGHQGAVLDCALDADCDCAASIGIDGTLRLWSVATGTELSTIPLSSSAFAVTFADDVLLVATAQGLMEVDRSGVQTRGQTCLGTVPILAAGIGARRFVAVDEDNHMHVLNLERATHAGPRHTMNHSGPGQLAWLRAMPWIAHAATGQLVACGPGASEVVQVGSGHLTWVLQERVIVADGEQRVWVYETDEHATSAVGIKIAQLPAPARCYATALDGPDFAVACWDNWVCFMRLGHAGTIHRMQVGQGQLVALTYCNDHLVVADDLGFVFVLTGDGQVVRRLHVPGCKLTTTTIQHLVTRTTPLAATVETTPAIEIVTDAGTCFTLTDMQHLSERRELHAGPILYLGFLDATHMVTVGAKDRLIRVWAEGELCGEVQLRSAPQDALVVPSHVSPDHVGRLYVAATSGAVDYYTLLDVAKAQVQAEGKSRLTLRRQ</sequence>
<dbReference type="Gene3D" id="2.130.10.10">
    <property type="entry name" value="YVTN repeat-like/Quinoprotein amine dehydrogenase"/>
    <property type="match status" value="3"/>
</dbReference>
<reference evidence="4 5" key="1">
    <citation type="journal article" date="2008" name="Nature">
        <title>The genome of the choanoflagellate Monosiga brevicollis and the origin of metazoans.</title>
        <authorList>
            <consortium name="JGI Sequencing"/>
            <person name="King N."/>
            <person name="Westbrook M.J."/>
            <person name="Young S.L."/>
            <person name="Kuo A."/>
            <person name="Abedin M."/>
            <person name="Chapman J."/>
            <person name="Fairclough S."/>
            <person name="Hellsten U."/>
            <person name="Isogai Y."/>
            <person name="Letunic I."/>
            <person name="Marr M."/>
            <person name="Pincus D."/>
            <person name="Putnam N."/>
            <person name="Rokas A."/>
            <person name="Wright K.J."/>
            <person name="Zuzow R."/>
            <person name="Dirks W."/>
            <person name="Good M."/>
            <person name="Goodstein D."/>
            <person name="Lemons D."/>
            <person name="Li W."/>
            <person name="Lyons J.B."/>
            <person name="Morris A."/>
            <person name="Nichols S."/>
            <person name="Richter D.J."/>
            <person name="Salamov A."/>
            <person name="Bork P."/>
            <person name="Lim W.A."/>
            <person name="Manning G."/>
            <person name="Miller W.T."/>
            <person name="McGinnis W."/>
            <person name="Shapiro H."/>
            <person name="Tjian R."/>
            <person name="Grigoriev I.V."/>
            <person name="Rokhsar D."/>
        </authorList>
    </citation>
    <scope>NUCLEOTIDE SEQUENCE [LARGE SCALE GENOMIC DNA]</scope>
    <source>
        <strain evidence="5">MX1 / ATCC 50154</strain>
    </source>
</reference>
<feature type="region of interest" description="Disordered" evidence="2">
    <location>
        <begin position="795"/>
        <end position="854"/>
    </location>
</feature>
<feature type="repeat" description="WD" evidence="1">
    <location>
        <begin position="1744"/>
        <end position="1788"/>
    </location>
</feature>
<feature type="region of interest" description="Disordered" evidence="2">
    <location>
        <begin position="407"/>
        <end position="440"/>
    </location>
</feature>
<feature type="region of interest" description="Disordered" evidence="2">
    <location>
        <begin position="1107"/>
        <end position="1136"/>
    </location>
</feature>
<evidence type="ECO:0000256" key="1">
    <source>
        <dbReference type="PROSITE-ProRule" id="PRU00221"/>
    </source>
</evidence>
<dbReference type="PANTHER" id="PTHR44791">
    <property type="entry name" value="TELOMERASE PROTEIN COMPONENT 1 TEP1"/>
    <property type="match status" value="1"/>
</dbReference>
<dbReference type="InterPro" id="IPR011047">
    <property type="entry name" value="Quinoprotein_ADH-like_sf"/>
</dbReference>
<feature type="region of interest" description="Disordered" evidence="2">
    <location>
        <begin position="99"/>
        <end position="125"/>
    </location>
</feature>
<feature type="domain" description="TROVE" evidence="3">
    <location>
        <begin position="252"/>
        <end position="625"/>
    </location>
</feature>
<feature type="repeat" description="WD" evidence="1">
    <location>
        <begin position="2187"/>
        <end position="2228"/>
    </location>
</feature>
<dbReference type="GeneID" id="5890279"/>
<dbReference type="KEGG" id="mbr:MONBRDRAFT_7351"/>
<dbReference type="Proteomes" id="UP000001357">
    <property type="component" value="Unassembled WGS sequence"/>
</dbReference>
<feature type="compositionally biased region" description="Basic residues" evidence="2">
    <location>
        <begin position="799"/>
        <end position="812"/>
    </location>
</feature>
<dbReference type="SUPFAM" id="SSF50998">
    <property type="entry name" value="Quinoprotein alcohol dehydrogenase-like"/>
    <property type="match status" value="2"/>
</dbReference>
<dbReference type="InterPro" id="IPR052652">
    <property type="entry name" value="Telomerase_Complex_Comp"/>
</dbReference>
<dbReference type="GO" id="GO:0006278">
    <property type="term" value="P:RNA-templated DNA biosynthetic process"/>
    <property type="evidence" value="ECO:0007669"/>
    <property type="project" value="GOC"/>
</dbReference>
<dbReference type="InterPro" id="IPR001680">
    <property type="entry name" value="WD40_rpt"/>
</dbReference>
<dbReference type="RefSeq" id="XP_001745019.1">
    <property type="nucleotide sequence ID" value="XM_001744967.1"/>
</dbReference>
<dbReference type="Pfam" id="PF05731">
    <property type="entry name" value="TROVE"/>
    <property type="match status" value="1"/>
</dbReference>
<organism evidence="4 5">
    <name type="scientific">Monosiga brevicollis</name>
    <name type="common">Choanoflagellate</name>
    <dbReference type="NCBI Taxonomy" id="81824"/>
    <lineage>
        <taxon>Eukaryota</taxon>
        <taxon>Choanoflagellata</taxon>
        <taxon>Craspedida</taxon>
        <taxon>Salpingoecidae</taxon>
        <taxon>Monosiga</taxon>
    </lineage>
</organism>
<dbReference type="FunCoup" id="A9UWP9">
    <property type="interactions" value="19"/>
</dbReference>
<keyword evidence="1" id="KW-0853">WD repeat</keyword>
<evidence type="ECO:0000313" key="4">
    <source>
        <dbReference type="EMBL" id="EDQ90252.1"/>
    </source>
</evidence>
<accession>A9UWP9</accession>
<feature type="compositionally biased region" description="Pro residues" evidence="2">
    <location>
        <begin position="106"/>
        <end position="118"/>
    </location>
</feature>
<dbReference type="InterPro" id="IPR008858">
    <property type="entry name" value="TROVE_dom"/>
</dbReference>
<feature type="region of interest" description="Disordered" evidence="2">
    <location>
        <begin position="144"/>
        <end position="166"/>
    </location>
</feature>
<name>A9UWP9_MONBE</name>
<dbReference type="PROSITE" id="PS50082">
    <property type="entry name" value="WD_REPEATS_2"/>
    <property type="match status" value="2"/>
</dbReference>
<feature type="compositionally biased region" description="Basic and acidic residues" evidence="2">
    <location>
        <begin position="413"/>
        <end position="425"/>
    </location>
</feature>
<dbReference type="Pfam" id="PF00400">
    <property type="entry name" value="WD40"/>
    <property type="match status" value="4"/>
</dbReference>
<feature type="compositionally biased region" description="Low complexity" evidence="2">
    <location>
        <begin position="144"/>
        <end position="155"/>
    </location>
</feature>
<dbReference type="GO" id="GO:0070034">
    <property type="term" value="F:telomerase RNA binding"/>
    <property type="evidence" value="ECO:0000318"/>
    <property type="project" value="GO_Central"/>
</dbReference>
<gene>
    <name evidence="4" type="ORF">MONBRDRAFT_7351</name>
</gene>
<feature type="region of interest" description="Disordered" evidence="2">
    <location>
        <begin position="26"/>
        <end position="78"/>
    </location>
</feature>
<feature type="compositionally biased region" description="Low complexity" evidence="2">
    <location>
        <begin position="838"/>
        <end position="854"/>
    </location>
</feature>
<evidence type="ECO:0000256" key="2">
    <source>
        <dbReference type="SAM" id="MobiDB-lite"/>
    </source>
</evidence>
<keyword evidence="5" id="KW-1185">Reference proteome</keyword>
<dbReference type="GO" id="GO:0005697">
    <property type="term" value="C:telomerase holoenzyme complex"/>
    <property type="evidence" value="ECO:0000318"/>
    <property type="project" value="GO_Central"/>
</dbReference>
<feature type="compositionally biased region" description="Acidic residues" evidence="2">
    <location>
        <begin position="1112"/>
        <end position="1126"/>
    </location>
</feature>
<dbReference type="GO" id="GO:0000722">
    <property type="term" value="P:telomere maintenance via recombination"/>
    <property type="evidence" value="ECO:0000318"/>
    <property type="project" value="GO_Central"/>
</dbReference>
<dbReference type="PANTHER" id="PTHR44791:SF1">
    <property type="entry name" value="TELOMERASE PROTEIN COMPONENT 1"/>
    <property type="match status" value="1"/>
</dbReference>